<keyword evidence="2" id="KW-1185">Reference proteome</keyword>
<protein>
    <submittedName>
        <fullName evidence="1">DUF1800 family protein</fullName>
    </submittedName>
</protein>
<evidence type="ECO:0000313" key="2">
    <source>
        <dbReference type="Proteomes" id="UP001595557"/>
    </source>
</evidence>
<dbReference type="EMBL" id="JBHRTE010000087">
    <property type="protein sequence ID" value="MFC3169876.1"/>
    <property type="molecule type" value="Genomic_DNA"/>
</dbReference>
<gene>
    <name evidence="1" type="ORF">ACFOD7_17640</name>
</gene>
<accession>A0ABV7IJ70</accession>
<dbReference type="RefSeq" id="WP_207466707.1">
    <property type="nucleotide sequence ID" value="NZ_JAFNAW010000010.1"/>
</dbReference>
<evidence type="ECO:0000313" key="1">
    <source>
        <dbReference type="EMBL" id="MFC3169876.1"/>
    </source>
</evidence>
<dbReference type="InterPro" id="IPR014917">
    <property type="entry name" value="DUF1800"/>
</dbReference>
<reference evidence="2" key="1">
    <citation type="journal article" date="2019" name="Int. J. Syst. Evol. Microbiol.">
        <title>The Global Catalogue of Microorganisms (GCM) 10K type strain sequencing project: providing services to taxonomists for standard genome sequencing and annotation.</title>
        <authorList>
            <consortium name="The Broad Institute Genomics Platform"/>
            <consortium name="The Broad Institute Genome Sequencing Center for Infectious Disease"/>
            <person name="Wu L."/>
            <person name="Ma J."/>
        </authorList>
    </citation>
    <scope>NUCLEOTIDE SEQUENCE [LARGE SCALE GENOMIC DNA]</scope>
    <source>
        <strain evidence="2">KCTC 52239</strain>
    </source>
</reference>
<dbReference type="Proteomes" id="UP001595557">
    <property type="component" value="Unassembled WGS sequence"/>
</dbReference>
<sequence>MLAYPELAAIRLGYGLSPLAPPPADPVALVRSIRDAGPDDQAFSMARDHLPFRSRFAELNAKEADRNEAAIDALRDRVRDTGIRVAQIRMARAVGDPGGFGERLVQFWADHFTVTNANLFDTLASAAFVDEAIRPHLTGRYATMMLAAETHPRMIMYLDQMNSIGPNSVAGRRPGKRLGINENLAREMIELHSLGAGSGYAQRDVRQLALLLTGLTVRPNHDATAFFNKNWAEPGPFEVLGKTYVRGRGKGVVGEVIDDLARHDATARHIARKLAAHFISDDPPEALVQRLTQAFRDTDGDLPTLYLILAEAPELRDCFRQKVRQPFDFVVAALRGCGFTRQEVMALEQRVFHNLVMGGMFAMGQQWGLPRGPDGWPEDASAWATAQGLAGRIDWAMRMLPKLRPDLPDPRAFMQAALGESASDDLRWAVPKAESPAEGMAVILGSPDFNRR</sequence>
<name>A0ABV7IJ70_9RHOB</name>
<comment type="caution">
    <text evidence="1">The sequence shown here is derived from an EMBL/GenBank/DDBJ whole genome shotgun (WGS) entry which is preliminary data.</text>
</comment>
<dbReference type="Pfam" id="PF08811">
    <property type="entry name" value="DUF1800"/>
    <property type="match status" value="1"/>
</dbReference>
<organism evidence="1 2">
    <name type="scientific">Paracoccus fontiphilus</name>
    <dbReference type="NCBI Taxonomy" id="1815556"/>
    <lineage>
        <taxon>Bacteria</taxon>
        <taxon>Pseudomonadati</taxon>
        <taxon>Pseudomonadota</taxon>
        <taxon>Alphaproteobacteria</taxon>
        <taxon>Rhodobacterales</taxon>
        <taxon>Paracoccaceae</taxon>
        <taxon>Paracoccus</taxon>
    </lineage>
</organism>
<proteinExistence type="predicted"/>